<dbReference type="SUPFAM" id="SSF52047">
    <property type="entry name" value="RNI-like"/>
    <property type="match status" value="1"/>
</dbReference>
<evidence type="ECO:0000256" key="1">
    <source>
        <dbReference type="ARBA" id="ARBA00004123"/>
    </source>
</evidence>
<dbReference type="InterPro" id="IPR032675">
    <property type="entry name" value="LRR_dom_sf"/>
</dbReference>
<reference evidence="6 7" key="1">
    <citation type="journal article" date="2018" name="Nat. Ecol. Evol.">
        <title>Genomic signatures of mitonuclear coevolution across populations of Tigriopus californicus.</title>
        <authorList>
            <person name="Barreto F.S."/>
            <person name="Watson E.T."/>
            <person name="Lima T.G."/>
            <person name="Willett C.S."/>
            <person name="Edmands S."/>
            <person name="Li W."/>
            <person name="Burton R.S."/>
        </authorList>
    </citation>
    <scope>NUCLEOTIDE SEQUENCE [LARGE SCALE GENOMIC DNA]</scope>
    <source>
        <strain evidence="6 7">San Diego</strain>
    </source>
</reference>
<dbReference type="SMART" id="SM00367">
    <property type="entry name" value="LRR_CC"/>
    <property type="match status" value="4"/>
</dbReference>
<comment type="subcellular location">
    <subcellularLocation>
        <location evidence="2">Cytoplasm</location>
    </subcellularLocation>
    <subcellularLocation>
        <location evidence="1">Nucleus</location>
    </subcellularLocation>
</comment>
<dbReference type="PROSITE" id="PS50181">
    <property type="entry name" value="FBOX"/>
    <property type="match status" value="1"/>
</dbReference>
<dbReference type="EMBL" id="VCGU01000007">
    <property type="protein sequence ID" value="TRY73159.1"/>
    <property type="molecule type" value="Genomic_DNA"/>
</dbReference>
<comment type="caution">
    <text evidence="6">The sequence shown here is derived from an EMBL/GenBank/DDBJ whole genome shotgun (WGS) entry which is preliminary data.</text>
</comment>
<proteinExistence type="predicted"/>
<dbReference type="GO" id="GO:0005737">
    <property type="term" value="C:cytoplasm"/>
    <property type="evidence" value="ECO:0007669"/>
    <property type="project" value="UniProtKB-SubCell"/>
</dbReference>
<dbReference type="AlphaFoldDB" id="A0A553P643"/>
<dbReference type="InterPro" id="IPR057207">
    <property type="entry name" value="FBXL15_LRR"/>
</dbReference>
<dbReference type="STRING" id="6832.A0A553P643"/>
<dbReference type="Pfam" id="PF01814">
    <property type="entry name" value="Hemerythrin"/>
    <property type="match status" value="1"/>
</dbReference>
<dbReference type="InterPro" id="IPR012312">
    <property type="entry name" value="Hemerythrin-like"/>
</dbReference>
<dbReference type="Pfam" id="PF25372">
    <property type="entry name" value="DUF7885"/>
    <property type="match status" value="1"/>
</dbReference>
<keyword evidence="3" id="KW-0832">Ubl conjugation</keyword>
<dbReference type="Gene3D" id="3.80.10.10">
    <property type="entry name" value="Ribonuclease Inhibitor"/>
    <property type="match status" value="1"/>
</dbReference>
<dbReference type="OMA" id="GEMFCGH"/>
<name>A0A553P643_TIGCA</name>
<evidence type="ECO:0000256" key="3">
    <source>
        <dbReference type="ARBA" id="ARBA00022843"/>
    </source>
</evidence>
<dbReference type="GO" id="GO:0019005">
    <property type="term" value="C:SCF ubiquitin ligase complex"/>
    <property type="evidence" value="ECO:0007669"/>
    <property type="project" value="TreeGrafter"/>
</dbReference>
<evidence type="ECO:0000256" key="4">
    <source>
        <dbReference type="ARBA" id="ARBA00023242"/>
    </source>
</evidence>
<evidence type="ECO:0000259" key="5">
    <source>
        <dbReference type="PROSITE" id="PS50181"/>
    </source>
</evidence>
<evidence type="ECO:0000313" key="6">
    <source>
        <dbReference type="EMBL" id="TRY73159.1"/>
    </source>
</evidence>
<dbReference type="GO" id="GO:0031146">
    <property type="term" value="P:SCF-dependent proteasomal ubiquitin-dependent protein catabolic process"/>
    <property type="evidence" value="ECO:0007669"/>
    <property type="project" value="TreeGrafter"/>
</dbReference>
<evidence type="ECO:0000313" key="7">
    <source>
        <dbReference type="Proteomes" id="UP000318571"/>
    </source>
</evidence>
<accession>A0A553P643</accession>
<feature type="domain" description="F-box" evidence="5">
    <location>
        <begin position="259"/>
        <end position="285"/>
    </location>
</feature>
<protein>
    <recommendedName>
        <fullName evidence="5">F-box domain-containing protein</fullName>
    </recommendedName>
</protein>
<organism evidence="6 7">
    <name type="scientific">Tigriopus californicus</name>
    <name type="common">Marine copepod</name>
    <dbReference type="NCBI Taxonomy" id="6832"/>
    <lineage>
        <taxon>Eukaryota</taxon>
        <taxon>Metazoa</taxon>
        <taxon>Ecdysozoa</taxon>
        <taxon>Arthropoda</taxon>
        <taxon>Crustacea</taxon>
        <taxon>Multicrustacea</taxon>
        <taxon>Hexanauplia</taxon>
        <taxon>Copepoda</taxon>
        <taxon>Harpacticoida</taxon>
        <taxon>Harpacticidae</taxon>
        <taxon>Tigriopus</taxon>
    </lineage>
</organism>
<gene>
    <name evidence="6" type="ORF">TCAL_02202</name>
</gene>
<dbReference type="PANTHER" id="PTHR13318">
    <property type="entry name" value="PARTNER OF PAIRED, ISOFORM B-RELATED"/>
    <property type="match status" value="1"/>
</dbReference>
<dbReference type="Proteomes" id="UP000318571">
    <property type="component" value="Chromosome 3"/>
</dbReference>
<evidence type="ECO:0000256" key="2">
    <source>
        <dbReference type="ARBA" id="ARBA00004496"/>
    </source>
</evidence>
<dbReference type="GO" id="GO:0005634">
    <property type="term" value="C:nucleus"/>
    <property type="evidence" value="ECO:0007669"/>
    <property type="project" value="UniProtKB-SubCell"/>
</dbReference>
<keyword evidence="7" id="KW-1185">Reference proteome</keyword>
<dbReference type="InterPro" id="IPR006553">
    <property type="entry name" value="Leu-rich_rpt_Cys-con_subtyp"/>
</dbReference>
<dbReference type="InterPro" id="IPR001810">
    <property type="entry name" value="F-box_dom"/>
</dbReference>
<sequence>MSQSTPNPAVLPSLEGPGTVPNLFRIPHSRMKELLQDQIQQLKEVKDFSTRDTESLETLLQEVYEAMWEMKSHEYIENHFIMDRLKARLQAKQVYNQLVCNCHEDSKLLGVIRLVEKVYSSQTEADKEKFGKELQKSIQEFLDEFVHHMEEEEAVFQPLLSENFEPRELVDMNEMVLKQHTLFRQKVKTEKSLSKAIKRKREEDVYDQFGASLEELRFRKTYCQEVDDFYQTEIPCSSSSNVPPSSTQVKAVKVEHTYGLNLEQLPSELVVAILVYLGPKDLIRFGQWTFTHVEPKAKDMVLNGLTVSSESLNSTTSDHSSPGSDLIEFSDISSSENRILNGLICNLLPRIGSGVSALVSSCSKGLNNRHVKRMLKNCPNLKRLDLSFTNVSHGAFYGLAKLGALRWLEDLNLSGCRYLNDSSLEFLSSCFQKRRRPLQSRLRKVNLSGCRSITSYGLTFLHAFRSNLEELDLSGIYKVDGDTLSTLVHDCTKLEANKLAYCNDIEDGPYPNEASGCQNLECSYRFCCQQLQN</sequence>
<dbReference type="Gene3D" id="1.20.120.520">
    <property type="entry name" value="nmb1532 protein domain like"/>
    <property type="match status" value="1"/>
</dbReference>
<keyword evidence="4" id="KW-0539">Nucleus</keyword>